<feature type="domain" description="Ubiquitin-like protease family profile" evidence="4">
    <location>
        <begin position="165"/>
        <end position="313"/>
    </location>
</feature>
<dbReference type="GO" id="GO:0006508">
    <property type="term" value="P:proteolysis"/>
    <property type="evidence" value="ECO:0007669"/>
    <property type="project" value="UniProtKB-KW"/>
</dbReference>
<accession>A0A0G4IIW9</accession>
<sequence>MASIDLVEIEMASIDLVEIEMASVGEAAQAFPDFAALMPLDDLLFADSLIECPPVVDPLVDREWDRMSTELGTGEDRDPGIMFPGCCDAALSYKLVVIMTRLHEAVMMRPRVRQVLDWLLTFEGREKRRRQPAIPLDGLDAEGMAQFVLYELRSPMSVSDVSKVIKLSFHDLIFHLAHRSWLNSSVVHEAMTLISKDSTHVAPCKVEMNDHGRWGVIAECDSSATMFLCPVNFFNVHWCLVVVDAALGLVYLYDSLCDPTYTARLRSIATNAIMPWATSAFPAKPFETRVLAGPRQLDDCNCGMLVLTMAEALARSLPVTFKSSCMDVMRLRWMYWCLHADFYLDNK</sequence>
<reference evidence="5 6" key="1">
    <citation type="submission" date="2015-02" db="EMBL/GenBank/DDBJ databases">
        <authorList>
            <person name="Chooi Y.-H."/>
        </authorList>
    </citation>
    <scope>NUCLEOTIDE SEQUENCE [LARGE SCALE GENOMIC DNA]</scope>
    <source>
        <strain evidence="5">E3</strain>
    </source>
</reference>
<organism evidence="5 6">
    <name type="scientific">Plasmodiophora brassicae</name>
    <name type="common">Clubroot disease agent</name>
    <dbReference type="NCBI Taxonomy" id="37360"/>
    <lineage>
        <taxon>Eukaryota</taxon>
        <taxon>Sar</taxon>
        <taxon>Rhizaria</taxon>
        <taxon>Endomyxa</taxon>
        <taxon>Phytomyxea</taxon>
        <taxon>Plasmodiophorida</taxon>
        <taxon>Plasmodiophoridae</taxon>
        <taxon>Plasmodiophora</taxon>
    </lineage>
</organism>
<evidence type="ECO:0000256" key="2">
    <source>
        <dbReference type="ARBA" id="ARBA00022670"/>
    </source>
</evidence>
<evidence type="ECO:0000256" key="3">
    <source>
        <dbReference type="ARBA" id="ARBA00022801"/>
    </source>
</evidence>
<dbReference type="Pfam" id="PF02902">
    <property type="entry name" value="Peptidase_C48"/>
    <property type="match status" value="1"/>
</dbReference>
<dbReference type="Proteomes" id="UP000039324">
    <property type="component" value="Unassembled WGS sequence"/>
</dbReference>
<comment type="similarity">
    <text evidence="1">Belongs to the peptidase C48 family.</text>
</comment>
<name>A0A0G4IIW9_PLABS</name>
<dbReference type="InterPro" id="IPR003653">
    <property type="entry name" value="Peptidase_C48_C"/>
</dbReference>
<protein>
    <recommendedName>
        <fullName evidence="4">Ubiquitin-like protease family profile domain-containing protein</fullName>
    </recommendedName>
</protein>
<keyword evidence="3" id="KW-0378">Hydrolase</keyword>
<evidence type="ECO:0000313" key="5">
    <source>
        <dbReference type="EMBL" id="CEO95181.1"/>
    </source>
</evidence>
<evidence type="ECO:0000256" key="1">
    <source>
        <dbReference type="ARBA" id="ARBA00005234"/>
    </source>
</evidence>
<dbReference type="GO" id="GO:0008234">
    <property type="term" value="F:cysteine-type peptidase activity"/>
    <property type="evidence" value="ECO:0007669"/>
    <property type="project" value="InterPro"/>
</dbReference>
<evidence type="ECO:0000259" key="4">
    <source>
        <dbReference type="PROSITE" id="PS50600"/>
    </source>
</evidence>
<keyword evidence="2" id="KW-0645">Protease</keyword>
<evidence type="ECO:0000313" key="6">
    <source>
        <dbReference type="Proteomes" id="UP000039324"/>
    </source>
</evidence>
<gene>
    <name evidence="5" type="ORF">PBRA_003947</name>
</gene>
<keyword evidence="6" id="KW-1185">Reference proteome</keyword>
<dbReference type="InterPro" id="IPR038765">
    <property type="entry name" value="Papain-like_cys_pep_sf"/>
</dbReference>
<proteinExistence type="inferred from homology"/>
<dbReference type="AlphaFoldDB" id="A0A0G4IIW9"/>
<dbReference type="Gene3D" id="3.40.395.10">
    <property type="entry name" value="Adenoviral Proteinase, Chain A"/>
    <property type="match status" value="1"/>
</dbReference>
<dbReference type="EMBL" id="CDSF01000013">
    <property type="protein sequence ID" value="CEO95181.1"/>
    <property type="molecule type" value="Genomic_DNA"/>
</dbReference>
<dbReference type="STRING" id="37360.A0A0G4IIW9"/>
<dbReference type="PROSITE" id="PS50600">
    <property type="entry name" value="ULP_PROTEASE"/>
    <property type="match status" value="1"/>
</dbReference>
<dbReference type="SUPFAM" id="SSF54001">
    <property type="entry name" value="Cysteine proteinases"/>
    <property type="match status" value="1"/>
</dbReference>